<dbReference type="GO" id="GO:0003676">
    <property type="term" value="F:nucleic acid binding"/>
    <property type="evidence" value="ECO:0007669"/>
    <property type="project" value="InterPro"/>
</dbReference>
<protein>
    <recommendedName>
        <fullName evidence="1">Integrase catalytic domain-containing protein</fullName>
    </recommendedName>
</protein>
<dbReference type="InterPro" id="IPR012337">
    <property type="entry name" value="RNaseH-like_sf"/>
</dbReference>
<reference evidence="2" key="1">
    <citation type="submission" date="2023-08" db="EMBL/GenBank/DDBJ databases">
        <title>A de novo genome assembly of Solanum verrucosum Schlechtendal, a Mexican diploid species geographically isolated from the other diploid A-genome species in potato relatives.</title>
        <authorList>
            <person name="Hosaka K."/>
        </authorList>
    </citation>
    <scope>NUCLEOTIDE SEQUENCE</scope>
    <source>
        <tissue evidence="2">Young leaves</tissue>
    </source>
</reference>
<dbReference type="InterPro" id="IPR036397">
    <property type="entry name" value="RNaseH_sf"/>
</dbReference>
<dbReference type="GO" id="GO:0015074">
    <property type="term" value="P:DNA integration"/>
    <property type="evidence" value="ECO:0007669"/>
    <property type="project" value="InterPro"/>
</dbReference>
<dbReference type="EMBL" id="CP133616">
    <property type="protein sequence ID" value="WMV29868.1"/>
    <property type="molecule type" value="Genomic_DNA"/>
</dbReference>
<sequence length="214" mass="24486">MSILDGGVTVQNGSNPSLVVEVKENQDSDPILLQLRVQFTSRKLRFSPKGEMVCFAISVVYLFLRTSLPRVMTQVINIPTWKWEMNNMDFITGLPHTHRQHDSIWVIVDRVTKSAHFLAVNTTNSVEDYTKLYINVIVRLNGVPLSIISDIGPPFKYHFWKSFQKGLGTQVNLSTTFHPQNDGQAERTIKTLEDRFRACVINFKGSWDDYLPLT</sequence>
<keyword evidence="3" id="KW-1185">Reference proteome</keyword>
<evidence type="ECO:0000259" key="1">
    <source>
        <dbReference type="PROSITE" id="PS50994"/>
    </source>
</evidence>
<gene>
    <name evidence="2" type="ORF">MTR67_023253</name>
</gene>
<proteinExistence type="predicted"/>
<dbReference type="SUPFAM" id="SSF53098">
    <property type="entry name" value="Ribonuclease H-like"/>
    <property type="match status" value="1"/>
</dbReference>
<dbReference type="Gene3D" id="3.30.420.10">
    <property type="entry name" value="Ribonuclease H-like superfamily/Ribonuclease H"/>
    <property type="match status" value="1"/>
</dbReference>
<dbReference type="PANTHER" id="PTHR35046">
    <property type="entry name" value="ZINC KNUCKLE (CCHC-TYPE) FAMILY PROTEIN"/>
    <property type="match status" value="1"/>
</dbReference>
<organism evidence="2 3">
    <name type="scientific">Solanum verrucosum</name>
    <dbReference type="NCBI Taxonomy" id="315347"/>
    <lineage>
        <taxon>Eukaryota</taxon>
        <taxon>Viridiplantae</taxon>
        <taxon>Streptophyta</taxon>
        <taxon>Embryophyta</taxon>
        <taxon>Tracheophyta</taxon>
        <taxon>Spermatophyta</taxon>
        <taxon>Magnoliopsida</taxon>
        <taxon>eudicotyledons</taxon>
        <taxon>Gunneridae</taxon>
        <taxon>Pentapetalae</taxon>
        <taxon>asterids</taxon>
        <taxon>lamiids</taxon>
        <taxon>Solanales</taxon>
        <taxon>Solanaceae</taxon>
        <taxon>Solanoideae</taxon>
        <taxon>Solaneae</taxon>
        <taxon>Solanum</taxon>
    </lineage>
</organism>
<evidence type="ECO:0000313" key="3">
    <source>
        <dbReference type="Proteomes" id="UP001234989"/>
    </source>
</evidence>
<dbReference type="AlphaFoldDB" id="A0AAF0QWR8"/>
<evidence type="ECO:0000313" key="2">
    <source>
        <dbReference type="EMBL" id="WMV29868.1"/>
    </source>
</evidence>
<dbReference type="PANTHER" id="PTHR35046:SF26">
    <property type="entry name" value="RNA-DIRECTED DNA POLYMERASE"/>
    <property type="match status" value="1"/>
</dbReference>
<feature type="domain" description="Integrase catalytic" evidence="1">
    <location>
        <begin position="75"/>
        <end position="214"/>
    </location>
</feature>
<dbReference type="Proteomes" id="UP001234989">
    <property type="component" value="Chromosome 5"/>
</dbReference>
<dbReference type="InterPro" id="IPR001584">
    <property type="entry name" value="Integrase_cat-core"/>
</dbReference>
<dbReference type="PROSITE" id="PS50994">
    <property type="entry name" value="INTEGRASE"/>
    <property type="match status" value="1"/>
</dbReference>
<accession>A0AAF0QWR8</accession>
<name>A0AAF0QWR8_SOLVR</name>